<dbReference type="EMBL" id="JAGDQJ010000039">
    <property type="protein sequence ID" value="MBO1628253.1"/>
    <property type="molecule type" value="Genomic_DNA"/>
</dbReference>
<reference evidence="1 2" key="1">
    <citation type="submission" date="2021-03" db="EMBL/GenBank/DDBJ databases">
        <title>Identification of novel Bacillus strains.</title>
        <authorList>
            <person name="Xiao Z."/>
            <person name="Li Y."/>
            <person name="Shen J."/>
        </authorList>
    </citation>
    <scope>NUCLEOTIDE SEQUENCE [LARGE SCALE GENOMIC DNA]</scope>
    <source>
        <strain evidence="1 2">SY8</strain>
    </source>
</reference>
<dbReference type="RefSeq" id="WP_208019317.1">
    <property type="nucleotide sequence ID" value="NZ_JAGDQJ010000039.1"/>
</dbReference>
<organism evidence="1 2">
    <name type="scientific">Bacillus arachidis</name>
    <dbReference type="NCBI Taxonomy" id="2819290"/>
    <lineage>
        <taxon>Bacteria</taxon>
        <taxon>Bacillati</taxon>
        <taxon>Bacillota</taxon>
        <taxon>Bacilli</taxon>
        <taxon>Bacillales</taxon>
        <taxon>Bacillaceae</taxon>
        <taxon>Bacillus</taxon>
    </lineage>
</organism>
<accession>A0ABS3P4Y7</accession>
<comment type="caution">
    <text evidence="1">The sequence shown here is derived from an EMBL/GenBank/DDBJ whole genome shotgun (WGS) entry which is preliminary data.</text>
</comment>
<proteinExistence type="predicted"/>
<name>A0ABS3P4Y7_9BACI</name>
<sequence length="245" mass="28680">MRNYYEVVSDLKKAFSSKTRKENAVNLLKENDDLFWDYLSLVHLSASQIYMDEKPGVSLLILSTKFINHTATAYDALLNSMVDEFFILFRQSCEVKWLALYFIKHPEKQEDWLSSKKNYIAPREVRKAIDEDEKMKGLYSYLSSGAHPKTESISHILQENFVIGGNYDETFTHYAFLLMLRTIDEYLVELFNVIREQHGFDLELLSQKGAENFEENEELFTLALGQFSILSEKLDKHEKLIRETC</sequence>
<evidence type="ECO:0000313" key="1">
    <source>
        <dbReference type="EMBL" id="MBO1628253.1"/>
    </source>
</evidence>
<dbReference type="Proteomes" id="UP000677611">
    <property type="component" value="Unassembled WGS sequence"/>
</dbReference>
<gene>
    <name evidence="1" type="ORF">J4P90_24175</name>
</gene>
<protein>
    <submittedName>
        <fullName evidence="1">Uncharacterized protein</fullName>
    </submittedName>
</protein>
<keyword evidence="2" id="KW-1185">Reference proteome</keyword>
<evidence type="ECO:0000313" key="2">
    <source>
        <dbReference type="Proteomes" id="UP000677611"/>
    </source>
</evidence>